<evidence type="ECO:0000313" key="5">
    <source>
        <dbReference type="Proteomes" id="UP000199412"/>
    </source>
</evidence>
<evidence type="ECO:0000313" key="4">
    <source>
        <dbReference type="EMBL" id="SDD99643.1"/>
    </source>
</evidence>
<dbReference type="SUPFAM" id="SSF51735">
    <property type="entry name" value="NAD(P)-binding Rossmann-fold domains"/>
    <property type="match status" value="1"/>
</dbReference>
<accession>A0A1G6ZBG3</accession>
<dbReference type="Proteomes" id="UP000199412">
    <property type="component" value="Unassembled WGS sequence"/>
</dbReference>
<gene>
    <name evidence="4" type="ORF">SAMN05421720_102312</name>
</gene>
<keyword evidence="2" id="KW-0560">Oxidoreductase</keyword>
<proteinExistence type="inferred from homology"/>
<dbReference type="InterPro" id="IPR020904">
    <property type="entry name" value="Sc_DH/Rdtase_CS"/>
</dbReference>
<dbReference type="PROSITE" id="PS00061">
    <property type="entry name" value="ADH_SHORT"/>
    <property type="match status" value="1"/>
</dbReference>
<protein>
    <submittedName>
        <fullName evidence="4">Acetoacetyl-CoA reductase/3-oxoacyl-[acyl-carrier protein] reductase</fullName>
    </submittedName>
</protein>
<evidence type="ECO:0000259" key="3">
    <source>
        <dbReference type="SMART" id="SM00822"/>
    </source>
</evidence>
<dbReference type="PANTHER" id="PTHR42760:SF133">
    <property type="entry name" value="3-OXOACYL-[ACYL-CARRIER-PROTEIN] REDUCTASE"/>
    <property type="match status" value="1"/>
</dbReference>
<keyword evidence="5" id="KW-1185">Reference proteome</keyword>
<dbReference type="PRINTS" id="PR00080">
    <property type="entry name" value="SDRFAMILY"/>
</dbReference>
<dbReference type="PRINTS" id="PR00081">
    <property type="entry name" value="GDHRDH"/>
</dbReference>
<sequence>MDRTRNEPENGSPEGQMFEDRVAIVTGGGRGIGRAIAEALAAQGAAVHVFDREAGEDANGLVLHAVDIRDSAQVTEAVMALDRPPTLLVNNAGITRDRSIARMSDEDWETVLSVNLTGAFNLIRAVAAPMTQAGFGRIVNIASINGLRGKFGQANYAASKGGLIALTKTAARELGPKGVTVNAIAPGMVLTDMVRGLPQEVRDRATAESVLLALPEVDDVAAAALFLLSDAARCITGQVLQVDSGQYI</sequence>
<feature type="domain" description="Ketoreductase" evidence="3">
    <location>
        <begin position="21"/>
        <end position="187"/>
    </location>
</feature>
<dbReference type="AlphaFoldDB" id="A0A1G6ZBG3"/>
<dbReference type="GO" id="GO:0016616">
    <property type="term" value="F:oxidoreductase activity, acting on the CH-OH group of donors, NAD or NADP as acceptor"/>
    <property type="evidence" value="ECO:0007669"/>
    <property type="project" value="TreeGrafter"/>
</dbReference>
<evidence type="ECO:0000256" key="1">
    <source>
        <dbReference type="ARBA" id="ARBA00006484"/>
    </source>
</evidence>
<dbReference type="FunFam" id="3.40.50.720:FF:000173">
    <property type="entry name" value="3-oxoacyl-[acyl-carrier protein] reductase"/>
    <property type="match status" value="1"/>
</dbReference>
<dbReference type="EMBL" id="FNAP01000002">
    <property type="protein sequence ID" value="SDD99643.1"/>
    <property type="molecule type" value="Genomic_DNA"/>
</dbReference>
<dbReference type="PANTHER" id="PTHR42760">
    <property type="entry name" value="SHORT-CHAIN DEHYDROGENASES/REDUCTASES FAMILY MEMBER"/>
    <property type="match status" value="1"/>
</dbReference>
<dbReference type="NCBIfam" id="NF009466">
    <property type="entry name" value="PRK12826.1-2"/>
    <property type="match status" value="1"/>
</dbReference>
<comment type="similarity">
    <text evidence="1">Belongs to the short-chain dehydrogenases/reductases (SDR) family.</text>
</comment>
<evidence type="ECO:0000256" key="2">
    <source>
        <dbReference type="ARBA" id="ARBA00023002"/>
    </source>
</evidence>
<dbReference type="InterPro" id="IPR036291">
    <property type="entry name" value="NAD(P)-bd_dom_sf"/>
</dbReference>
<name>A0A1G6ZBG3_9PROT</name>
<dbReference type="STRING" id="69960.SAMN05421720_102312"/>
<dbReference type="Pfam" id="PF13561">
    <property type="entry name" value="adh_short_C2"/>
    <property type="match status" value="1"/>
</dbReference>
<organism evidence="4 5">
    <name type="scientific">Rhodospira trueperi</name>
    <dbReference type="NCBI Taxonomy" id="69960"/>
    <lineage>
        <taxon>Bacteria</taxon>
        <taxon>Pseudomonadati</taxon>
        <taxon>Pseudomonadota</taxon>
        <taxon>Alphaproteobacteria</taxon>
        <taxon>Rhodospirillales</taxon>
        <taxon>Rhodospirillaceae</taxon>
        <taxon>Rhodospira</taxon>
    </lineage>
</organism>
<dbReference type="InterPro" id="IPR057326">
    <property type="entry name" value="KR_dom"/>
</dbReference>
<dbReference type="InterPro" id="IPR002347">
    <property type="entry name" value="SDR_fam"/>
</dbReference>
<dbReference type="RefSeq" id="WP_245699081.1">
    <property type="nucleotide sequence ID" value="NZ_FNAP01000002.1"/>
</dbReference>
<reference evidence="4 5" key="1">
    <citation type="submission" date="2016-10" db="EMBL/GenBank/DDBJ databases">
        <authorList>
            <person name="de Groot N.N."/>
        </authorList>
    </citation>
    <scope>NUCLEOTIDE SEQUENCE [LARGE SCALE GENOMIC DNA]</scope>
    <source>
        <strain evidence="4 5">ATCC 700224</strain>
    </source>
</reference>
<dbReference type="Gene3D" id="3.40.50.720">
    <property type="entry name" value="NAD(P)-binding Rossmann-like Domain"/>
    <property type="match status" value="1"/>
</dbReference>
<dbReference type="SMART" id="SM00822">
    <property type="entry name" value="PKS_KR"/>
    <property type="match status" value="1"/>
</dbReference>